<organism evidence="1 2">
    <name type="scientific">Streptomyces hundungensis</name>
    <dbReference type="NCBI Taxonomy" id="1077946"/>
    <lineage>
        <taxon>Bacteria</taxon>
        <taxon>Bacillati</taxon>
        <taxon>Actinomycetota</taxon>
        <taxon>Actinomycetes</taxon>
        <taxon>Kitasatosporales</taxon>
        <taxon>Streptomycetaceae</taxon>
        <taxon>Streptomyces</taxon>
    </lineage>
</organism>
<dbReference type="KEGG" id="shun:DWB77_00009"/>
<evidence type="ECO:0000313" key="2">
    <source>
        <dbReference type="Proteomes" id="UP000271554"/>
    </source>
</evidence>
<protein>
    <submittedName>
        <fullName evidence="1">Uncharacterized protein</fullName>
    </submittedName>
</protein>
<reference evidence="1 2" key="1">
    <citation type="submission" date="2018-10" db="EMBL/GenBank/DDBJ databases">
        <title>Relationship between Morphology and Antimicrobial Activity in Streptomyces.</title>
        <authorList>
            <person name="Kang H.J."/>
            <person name="Kim S.B."/>
        </authorList>
    </citation>
    <scope>NUCLEOTIDE SEQUENCE [LARGE SCALE GENOMIC DNA]</scope>
    <source>
        <strain evidence="1 2">BH38</strain>
    </source>
</reference>
<accession>A0A387HB09</accession>
<sequence length="102" mass="11010">MDVFALFSICIPVALGLCALAGALTGRLSARHFYALLTTAMLIRSIANIAQGKALYAATDAALTAYYAWRWWKNGGGDDTKRRLRSVAKGFTPTRRTAPTTA</sequence>
<dbReference type="EMBL" id="CP032698">
    <property type="protein sequence ID" value="AYG77902.1"/>
    <property type="molecule type" value="Genomic_DNA"/>
</dbReference>
<dbReference type="AlphaFoldDB" id="A0A387HB09"/>
<gene>
    <name evidence="1" type="ORF">DWB77_00009</name>
</gene>
<dbReference type="Proteomes" id="UP000271554">
    <property type="component" value="Chromosome"/>
</dbReference>
<name>A0A387HB09_9ACTN</name>
<keyword evidence="2" id="KW-1185">Reference proteome</keyword>
<proteinExistence type="predicted"/>
<dbReference type="RefSeq" id="WP_120719312.1">
    <property type="nucleotide sequence ID" value="NZ_CP032698.1"/>
</dbReference>
<evidence type="ECO:0000313" key="1">
    <source>
        <dbReference type="EMBL" id="AYG77902.1"/>
    </source>
</evidence>